<comment type="similarity">
    <text evidence="3">Belongs to the lysine N(6)-hydroxylase/L-ornithine N(5)-oxygenase family.</text>
</comment>
<evidence type="ECO:0000256" key="13">
    <source>
        <dbReference type="ARBA" id="ARBA00032493"/>
    </source>
</evidence>
<evidence type="ECO:0000313" key="18">
    <source>
        <dbReference type="Proteomes" id="UP000614741"/>
    </source>
</evidence>
<dbReference type="SUPFAM" id="SSF51905">
    <property type="entry name" value="FAD/NAD(P)-binding domain"/>
    <property type="match status" value="2"/>
</dbReference>
<dbReference type="Pfam" id="PF13434">
    <property type="entry name" value="Lys_Orn_oxgnase"/>
    <property type="match status" value="1"/>
</dbReference>
<evidence type="ECO:0000256" key="7">
    <source>
        <dbReference type="ARBA" id="ARBA00022827"/>
    </source>
</evidence>
<evidence type="ECO:0000256" key="12">
    <source>
        <dbReference type="ARBA" id="ARBA00031158"/>
    </source>
</evidence>
<feature type="region of interest" description="Disordered" evidence="16">
    <location>
        <begin position="438"/>
        <end position="460"/>
    </location>
</feature>
<proteinExistence type="inferred from homology"/>
<dbReference type="Gene3D" id="3.50.50.60">
    <property type="entry name" value="FAD/NAD(P)-binding domain"/>
    <property type="match status" value="1"/>
</dbReference>
<evidence type="ECO:0000256" key="14">
    <source>
        <dbReference type="ARBA" id="ARBA00032738"/>
    </source>
</evidence>
<comment type="pathway">
    <text evidence="2">Siderophore biosynthesis.</text>
</comment>
<sequence>MSTADATVSADAHVHDLVGVGIGPFNLGLAALADPLDLDTVFLDRAAEFRWHPGMMLEGATIQVPFLADLVTMADPTSPYSFLNWLKHTGRLYPFYIRESFYPLRAEYDAYCRWVADGLGTLRWGRTVTAVEVDPHDDDLYVVHARTAHGTESYRTRHVVLGVGTQPVVPAALRGLDGPVVHSADYLMHRETLRAAGSVTVVGSGQSAAEVYRDLLETTGPGGQRLDWVTRSPRFFPMEYTKLTLEMTSPEYTDHFHALPADVRDRLTREQRSLYKGISADLVDDIYDALYRRSATGPVPTTLLTDTEVLGATWDGARYTLRLRHAQLGVEHERTTDALVLATGYAAQVPDVVLGIAHRLAWDDRGRLDVARDYSVDGGSRRVFVQNGEEHTHGLTAPDLGFGAWRSSAILAAVCGREVYPREQRIAFQEFGVPTGAHPAPAGTVPAPAAPGAVADGARR</sequence>
<evidence type="ECO:0000256" key="15">
    <source>
        <dbReference type="ARBA" id="ARBA00048407"/>
    </source>
</evidence>
<evidence type="ECO:0000256" key="8">
    <source>
        <dbReference type="ARBA" id="ARBA00022857"/>
    </source>
</evidence>
<keyword evidence="8" id="KW-0521">NADP</keyword>
<evidence type="ECO:0000256" key="4">
    <source>
        <dbReference type="ARBA" id="ARBA00013076"/>
    </source>
</evidence>
<evidence type="ECO:0000256" key="6">
    <source>
        <dbReference type="ARBA" id="ARBA00022630"/>
    </source>
</evidence>
<keyword evidence="10 17" id="KW-0503">Monooxygenase</keyword>
<dbReference type="GO" id="GO:0004497">
    <property type="term" value="F:monooxygenase activity"/>
    <property type="evidence" value="ECO:0007669"/>
    <property type="project" value="UniProtKB-KW"/>
</dbReference>
<evidence type="ECO:0000256" key="11">
    <source>
        <dbReference type="ARBA" id="ARBA00029939"/>
    </source>
</evidence>
<comment type="catalytic activity">
    <reaction evidence="15">
        <text>L-lysine + NADPH + O2 = N(6)-hydroxy-L-lysine + NADP(+) + H2O</text>
        <dbReference type="Rhea" id="RHEA:23228"/>
        <dbReference type="ChEBI" id="CHEBI:15377"/>
        <dbReference type="ChEBI" id="CHEBI:15379"/>
        <dbReference type="ChEBI" id="CHEBI:32551"/>
        <dbReference type="ChEBI" id="CHEBI:57783"/>
        <dbReference type="ChEBI" id="CHEBI:57820"/>
        <dbReference type="ChEBI" id="CHEBI:58349"/>
        <dbReference type="EC" id="1.14.13.59"/>
    </reaction>
</comment>
<evidence type="ECO:0000256" key="10">
    <source>
        <dbReference type="ARBA" id="ARBA00023033"/>
    </source>
</evidence>
<evidence type="ECO:0000256" key="16">
    <source>
        <dbReference type="SAM" id="MobiDB-lite"/>
    </source>
</evidence>
<evidence type="ECO:0000313" key="17">
    <source>
        <dbReference type="EMBL" id="GIG41425.1"/>
    </source>
</evidence>
<dbReference type="InterPro" id="IPR025700">
    <property type="entry name" value="Lys/Orn_oxygenase"/>
</dbReference>
<accession>A0ABQ4DQ01</accession>
<gene>
    <name evidence="17" type="ORF">Cph01nite_31870</name>
</gene>
<keyword evidence="7" id="KW-0274">FAD</keyword>
<keyword evidence="18" id="KW-1185">Reference proteome</keyword>
<reference evidence="17 18" key="1">
    <citation type="submission" date="2021-01" db="EMBL/GenBank/DDBJ databases">
        <title>Whole genome shotgun sequence of Cellulomonas phragmiteti NBRC 110785.</title>
        <authorList>
            <person name="Komaki H."/>
            <person name="Tamura T."/>
        </authorList>
    </citation>
    <scope>NUCLEOTIDE SEQUENCE [LARGE SCALE GENOMIC DNA]</scope>
    <source>
        <strain evidence="17 18">NBRC 110785</strain>
    </source>
</reference>
<evidence type="ECO:0000256" key="1">
    <source>
        <dbReference type="ARBA" id="ARBA00001974"/>
    </source>
</evidence>
<dbReference type="PANTHER" id="PTHR42802:SF1">
    <property type="entry name" value="L-ORNITHINE N(5)-MONOOXYGENASE"/>
    <property type="match status" value="1"/>
</dbReference>
<evidence type="ECO:0000256" key="5">
    <source>
        <dbReference type="ARBA" id="ARBA00016406"/>
    </source>
</evidence>
<dbReference type="RefSeq" id="WP_239069316.1">
    <property type="nucleotide sequence ID" value="NZ_BONP01000026.1"/>
</dbReference>
<evidence type="ECO:0000256" key="9">
    <source>
        <dbReference type="ARBA" id="ARBA00023002"/>
    </source>
</evidence>
<dbReference type="Proteomes" id="UP000614741">
    <property type="component" value="Unassembled WGS sequence"/>
</dbReference>
<dbReference type="EC" id="1.14.13.59" evidence="4"/>
<protein>
    <recommendedName>
        <fullName evidence="5">L-lysine N6-monooxygenase MbtG</fullName>
        <ecNumber evidence="4">1.14.13.59</ecNumber>
    </recommendedName>
    <alternativeName>
        <fullName evidence="14">Lysine 6-N-hydroxylase</fullName>
    </alternativeName>
    <alternativeName>
        <fullName evidence="13">Lysine N6-hydroxylase</fullName>
    </alternativeName>
    <alternativeName>
        <fullName evidence="11">Lysine-N-oxygenase</fullName>
    </alternativeName>
    <alternativeName>
        <fullName evidence="12">Mycobactin synthase protein G</fullName>
    </alternativeName>
</protein>
<evidence type="ECO:0000256" key="2">
    <source>
        <dbReference type="ARBA" id="ARBA00004924"/>
    </source>
</evidence>
<comment type="caution">
    <text evidence="17">The sequence shown here is derived from an EMBL/GenBank/DDBJ whole genome shotgun (WGS) entry which is preliminary data.</text>
</comment>
<evidence type="ECO:0000256" key="3">
    <source>
        <dbReference type="ARBA" id="ARBA00007588"/>
    </source>
</evidence>
<keyword evidence="9" id="KW-0560">Oxidoreductase</keyword>
<organism evidence="17 18">
    <name type="scientific">Cellulomonas phragmiteti</name>
    <dbReference type="NCBI Taxonomy" id="478780"/>
    <lineage>
        <taxon>Bacteria</taxon>
        <taxon>Bacillati</taxon>
        <taxon>Actinomycetota</taxon>
        <taxon>Actinomycetes</taxon>
        <taxon>Micrococcales</taxon>
        <taxon>Cellulomonadaceae</taxon>
        <taxon>Cellulomonas</taxon>
    </lineage>
</organism>
<name>A0ABQ4DQ01_9CELL</name>
<dbReference type="PANTHER" id="PTHR42802">
    <property type="entry name" value="MONOOXYGENASE"/>
    <property type="match status" value="1"/>
</dbReference>
<dbReference type="InterPro" id="IPR036188">
    <property type="entry name" value="FAD/NAD-bd_sf"/>
</dbReference>
<dbReference type="EMBL" id="BONP01000026">
    <property type="protein sequence ID" value="GIG41425.1"/>
    <property type="molecule type" value="Genomic_DNA"/>
</dbReference>
<keyword evidence="6" id="KW-0285">Flavoprotein</keyword>
<comment type="cofactor">
    <cofactor evidence="1">
        <name>FAD</name>
        <dbReference type="ChEBI" id="CHEBI:57692"/>
    </cofactor>
</comment>